<accession>A0A8T5GE65</accession>
<dbReference type="PROSITE" id="PS00198">
    <property type="entry name" value="4FE4S_FER_1"/>
    <property type="match status" value="1"/>
</dbReference>
<dbReference type="EMBL" id="JABJNZ010000021">
    <property type="protein sequence ID" value="MBT4870202.1"/>
    <property type="molecule type" value="Genomic_DNA"/>
</dbReference>
<dbReference type="PANTHER" id="PTHR42895">
    <property type="entry name" value="IRON-SULFUR CLUSTER-BINDING PROTEIN-RELATED"/>
    <property type="match status" value="1"/>
</dbReference>
<dbReference type="SUPFAM" id="SSF54862">
    <property type="entry name" value="4Fe-4S ferredoxins"/>
    <property type="match status" value="1"/>
</dbReference>
<organism evidence="2 3">
    <name type="scientific">Candidatus Iainarchaeum sp</name>
    <dbReference type="NCBI Taxonomy" id="3101447"/>
    <lineage>
        <taxon>Archaea</taxon>
        <taxon>Candidatus Iainarchaeota</taxon>
        <taxon>Candidatus Iainarchaeia</taxon>
        <taxon>Candidatus Iainarchaeales</taxon>
        <taxon>Candidatus Iainarchaeaceae</taxon>
        <taxon>Candidatus Iainarchaeum</taxon>
    </lineage>
</organism>
<evidence type="ECO:0000259" key="1">
    <source>
        <dbReference type="PROSITE" id="PS51379"/>
    </source>
</evidence>
<evidence type="ECO:0000313" key="2">
    <source>
        <dbReference type="EMBL" id="MBT4870202.1"/>
    </source>
</evidence>
<name>A0A8T5GE65_9ARCH</name>
<dbReference type="InterPro" id="IPR017900">
    <property type="entry name" value="4Fe4S_Fe_S_CS"/>
</dbReference>
<dbReference type="InterPro" id="IPR017896">
    <property type="entry name" value="4Fe4S_Fe-S-bd"/>
</dbReference>
<dbReference type="PROSITE" id="PS51379">
    <property type="entry name" value="4FE4S_FER_2"/>
    <property type="match status" value="2"/>
</dbReference>
<reference evidence="2" key="1">
    <citation type="journal article" date="2021" name="ISME J.">
        <title>Mercury methylation by metabolically versatile and cosmopolitan marine bacteria.</title>
        <authorList>
            <person name="Lin H."/>
            <person name="Ascher D.B."/>
            <person name="Myung Y."/>
            <person name="Lamborg C.H."/>
            <person name="Hallam S.J."/>
            <person name="Gionfriddo C.M."/>
            <person name="Holt K.E."/>
            <person name="Moreau J.W."/>
        </authorList>
    </citation>
    <scope>NUCLEOTIDE SEQUENCE</scope>
    <source>
        <strain evidence="2">SI075_bin30</strain>
    </source>
</reference>
<dbReference type="PANTHER" id="PTHR42895:SF1">
    <property type="entry name" value="IRON-SULFUR CLUSTER PROTEIN"/>
    <property type="match status" value="1"/>
</dbReference>
<gene>
    <name evidence="2" type="ORF">HON47_01355</name>
</gene>
<sequence>MVERDIIVINKEKCNGCGNCIPGCPEGALQVIDGKAVLISDLFCDGLGACVGHCPTGAMKVEKREASPYDEKKTMENIVKHGENTTKAHLMHLKDHGEEELLAQAIEYLEENDMNVPDLEEGKMPCGCPGSAMREFGNDEEEEKEEGGKRNSTLRQWPVQLHLVPPNAPFFNKKDVVLSADCAAYALADFHKDHLKGKGVAIACPKLGDGQDTYLEKLKEMFTNANSITVMTMEVPCCNSLLTLAEKAKEEAKVKTPLKSIVVSVEGKVLSEEWV</sequence>
<dbReference type="Gene3D" id="3.30.70.20">
    <property type="match status" value="1"/>
</dbReference>
<comment type="caution">
    <text evidence="2">The sequence shown here is derived from an EMBL/GenBank/DDBJ whole genome shotgun (WGS) entry which is preliminary data.</text>
</comment>
<proteinExistence type="predicted"/>
<dbReference type="InterPro" id="IPR052911">
    <property type="entry name" value="Corrinoid_activation_enz"/>
</dbReference>
<dbReference type="Proteomes" id="UP000722459">
    <property type="component" value="Unassembled WGS sequence"/>
</dbReference>
<dbReference type="AlphaFoldDB" id="A0A8T5GE65"/>
<evidence type="ECO:0000313" key="3">
    <source>
        <dbReference type="Proteomes" id="UP000722459"/>
    </source>
</evidence>
<feature type="domain" description="4Fe-4S ferredoxin-type" evidence="1">
    <location>
        <begin position="5"/>
        <end position="34"/>
    </location>
</feature>
<dbReference type="GO" id="GO:0016491">
    <property type="term" value="F:oxidoreductase activity"/>
    <property type="evidence" value="ECO:0007669"/>
    <property type="project" value="UniProtKB-ARBA"/>
</dbReference>
<protein>
    <submittedName>
        <fullName evidence="2">4Fe-4S binding protein</fullName>
    </submittedName>
</protein>
<feature type="domain" description="4Fe-4S ferredoxin-type" evidence="1">
    <location>
        <begin position="35"/>
        <end position="64"/>
    </location>
</feature>
<dbReference type="Pfam" id="PF13237">
    <property type="entry name" value="Fer4_10"/>
    <property type="match status" value="1"/>
</dbReference>